<dbReference type="AlphaFoldDB" id="A0A369IDJ1"/>
<dbReference type="PANTHER" id="PTHR48111">
    <property type="entry name" value="REGULATOR OF RPOS"/>
    <property type="match status" value="1"/>
</dbReference>
<keyword evidence="2" id="KW-0902">Two-component regulatory system</keyword>
<dbReference type="OrthoDB" id="1646880at2"/>
<dbReference type="Pfam" id="PF00072">
    <property type="entry name" value="Response_reg"/>
    <property type="match status" value="1"/>
</dbReference>
<protein>
    <submittedName>
        <fullName evidence="6">Response regulator</fullName>
    </submittedName>
</protein>
<evidence type="ECO:0000313" key="6">
    <source>
        <dbReference type="EMBL" id="RDB07851.1"/>
    </source>
</evidence>
<evidence type="ECO:0000259" key="5">
    <source>
        <dbReference type="PROSITE" id="PS50110"/>
    </source>
</evidence>
<dbReference type="RefSeq" id="WP_114459386.1">
    <property type="nucleotide sequence ID" value="NZ_QPIW01000001.1"/>
</dbReference>
<dbReference type="SMART" id="SM00850">
    <property type="entry name" value="LytTR"/>
    <property type="match status" value="1"/>
</dbReference>
<sequence length="260" mass="29546">MNSPLRILIVEDEPLTALTIEENLTEAGYEICGKATDHDSAIRLMVKESPDLALIDISLGENQTDGIVTAHELVRIKPIPIIYLTGRTEPETFKRAKRTKPLAYLHKPFRPAELAMQIELALHNFYQENISEVVAMSDHLYVPDGPNRLLRINHEGIHYLNANGPYTEFYLSQKELLRLYPDKNLQSKKPLLMSVGFGHLLNNLPENFCKISRSIAVNLDYLDRIENNHIIVGGREVALPDGGHKLLVERLNVIRSRKKK</sequence>
<evidence type="ECO:0000256" key="4">
    <source>
        <dbReference type="PROSITE-ProRule" id="PRU00169"/>
    </source>
</evidence>
<dbReference type="GO" id="GO:0000156">
    <property type="term" value="F:phosphorelay response regulator activity"/>
    <property type="evidence" value="ECO:0007669"/>
    <property type="project" value="TreeGrafter"/>
</dbReference>
<dbReference type="PANTHER" id="PTHR48111:SF40">
    <property type="entry name" value="PHOSPHATE REGULON TRANSCRIPTIONAL REGULATORY PROTEIN PHOB"/>
    <property type="match status" value="1"/>
</dbReference>
<dbReference type="PROSITE" id="PS50110">
    <property type="entry name" value="RESPONSE_REGULATORY"/>
    <property type="match status" value="1"/>
</dbReference>
<dbReference type="Proteomes" id="UP000253141">
    <property type="component" value="Unassembled WGS sequence"/>
</dbReference>
<dbReference type="InterPro" id="IPR011006">
    <property type="entry name" value="CheY-like_superfamily"/>
</dbReference>
<gene>
    <name evidence="6" type="ORF">DVG78_02010</name>
</gene>
<dbReference type="GO" id="GO:0032993">
    <property type="term" value="C:protein-DNA complex"/>
    <property type="evidence" value="ECO:0007669"/>
    <property type="project" value="TreeGrafter"/>
</dbReference>
<keyword evidence="7" id="KW-1185">Reference proteome</keyword>
<dbReference type="CDD" id="cd17534">
    <property type="entry name" value="REC_DC-like"/>
    <property type="match status" value="1"/>
</dbReference>
<name>A0A369IDJ1_9BACT</name>
<accession>A0A369IDJ1</accession>
<proteinExistence type="predicted"/>
<comment type="caution">
    <text evidence="6">The sequence shown here is derived from an EMBL/GenBank/DDBJ whole genome shotgun (WGS) entry which is preliminary data.</text>
</comment>
<dbReference type="InterPro" id="IPR001789">
    <property type="entry name" value="Sig_transdc_resp-reg_receiver"/>
</dbReference>
<dbReference type="Gene3D" id="3.40.50.2300">
    <property type="match status" value="1"/>
</dbReference>
<dbReference type="Gene3D" id="2.40.50.1020">
    <property type="entry name" value="LytTr DNA-binding domain"/>
    <property type="match status" value="1"/>
</dbReference>
<dbReference type="GO" id="GO:0005829">
    <property type="term" value="C:cytosol"/>
    <property type="evidence" value="ECO:0007669"/>
    <property type="project" value="TreeGrafter"/>
</dbReference>
<dbReference type="SUPFAM" id="SSF52172">
    <property type="entry name" value="CheY-like"/>
    <property type="match status" value="1"/>
</dbReference>
<dbReference type="GO" id="GO:0000976">
    <property type="term" value="F:transcription cis-regulatory region binding"/>
    <property type="evidence" value="ECO:0007669"/>
    <property type="project" value="TreeGrafter"/>
</dbReference>
<evidence type="ECO:0000256" key="2">
    <source>
        <dbReference type="ARBA" id="ARBA00023012"/>
    </source>
</evidence>
<dbReference type="InterPro" id="IPR007492">
    <property type="entry name" value="LytTR_DNA-bd_dom"/>
</dbReference>
<evidence type="ECO:0000313" key="7">
    <source>
        <dbReference type="Proteomes" id="UP000253141"/>
    </source>
</evidence>
<keyword evidence="1 4" id="KW-0597">Phosphoprotein</keyword>
<keyword evidence="3" id="KW-0238">DNA-binding</keyword>
<dbReference type="EMBL" id="QPIW01000001">
    <property type="protein sequence ID" value="RDB07851.1"/>
    <property type="molecule type" value="Genomic_DNA"/>
</dbReference>
<dbReference type="GO" id="GO:0006355">
    <property type="term" value="P:regulation of DNA-templated transcription"/>
    <property type="evidence" value="ECO:0007669"/>
    <property type="project" value="TreeGrafter"/>
</dbReference>
<feature type="modified residue" description="4-aspartylphosphate" evidence="4">
    <location>
        <position position="56"/>
    </location>
</feature>
<reference evidence="6 7" key="1">
    <citation type="submission" date="2018-07" db="EMBL/GenBank/DDBJ databases">
        <title>Genome analysis of Runella aurantiaca.</title>
        <authorList>
            <person name="Yang X."/>
        </authorList>
    </citation>
    <scope>NUCLEOTIDE SEQUENCE [LARGE SCALE GENOMIC DNA]</scope>
    <source>
        <strain evidence="6 7">YX9</strain>
    </source>
</reference>
<evidence type="ECO:0000256" key="1">
    <source>
        <dbReference type="ARBA" id="ARBA00022553"/>
    </source>
</evidence>
<organism evidence="6 7">
    <name type="scientific">Runella aurantiaca</name>
    <dbReference type="NCBI Taxonomy" id="2282308"/>
    <lineage>
        <taxon>Bacteria</taxon>
        <taxon>Pseudomonadati</taxon>
        <taxon>Bacteroidota</taxon>
        <taxon>Cytophagia</taxon>
        <taxon>Cytophagales</taxon>
        <taxon>Spirosomataceae</taxon>
        <taxon>Runella</taxon>
    </lineage>
</organism>
<evidence type="ECO:0000256" key="3">
    <source>
        <dbReference type="ARBA" id="ARBA00023125"/>
    </source>
</evidence>
<feature type="domain" description="Response regulatory" evidence="5">
    <location>
        <begin position="6"/>
        <end position="122"/>
    </location>
</feature>
<dbReference type="SMART" id="SM00448">
    <property type="entry name" value="REC"/>
    <property type="match status" value="1"/>
</dbReference>
<dbReference type="InterPro" id="IPR039420">
    <property type="entry name" value="WalR-like"/>
</dbReference>